<dbReference type="CDD" id="cd12797">
    <property type="entry name" value="M23_peptidase"/>
    <property type="match status" value="1"/>
</dbReference>
<dbReference type="Pfam" id="PF01551">
    <property type="entry name" value="Peptidase_M23"/>
    <property type="match status" value="1"/>
</dbReference>
<accession>A0ABN2Q0U6</accession>
<evidence type="ECO:0000313" key="3">
    <source>
        <dbReference type="Proteomes" id="UP001501343"/>
    </source>
</evidence>
<gene>
    <name evidence="2" type="ORF">GCM10009775_32510</name>
</gene>
<protein>
    <submittedName>
        <fullName evidence="2">M23 family metallopeptidase</fullName>
    </submittedName>
</protein>
<dbReference type="Proteomes" id="UP001501343">
    <property type="component" value="Unassembled WGS sequence"/>
</dbReference>
<sequence length="212" mass="22496">MGAMTAPGVELSFPFTGRWMAQNSPADHVPSHGTHLFATTYAIDFVALDERGRTAPRSWRSAFSTEAPEIFLGFGVDLLSPLSGTVVATHDGEEDHIARRSPFALAAYALTQWERVRGGAGAIAGNHVVIKDARRFVLLAHLRRGSLVVRPGDDVVVGTRIGACGNSGNSTEPHVHVQAMDAADATIARGLPITFATPAGHVLPRNGEPFIA</sequence>
<dbReference type="InterPro" id="IPR011055">
    <property type="entry name" value="Dup_hybrid_motif"/>
</dbReference>
<dbReference type="InterPro" id="IPR016047">
    <property type="entry name" value="M23ase_b-sheet_dom"/>
</dbReference>
<dbReference type="PANTHER" id="PTHR21666:SF270">
    <property type="entry name" value="MUREIN HYDROLASE ACTIVATOR ENVC"/>
    <property type="match status" value="1"/>
</dbReference>
<feature type="domain" description="M23ase beta-sheet core" evidence="1">
    <location>
        <begin position="122"/>
        <end position="181"/>
    </location>
</feature>
<dbReference type="InterPro" id="IPR050570">
    <property type="entry name" value="Cell_wall_metabolism_enzyme"/>
</dbReference>
<organism evidence="2 3">
    <name type="scientific">Microbacterium aoyamense</name>
    <dbReference type="NCBI Taxonomy" id="344166"/>
    <lineage>
        <taxon>Bacteria</taxon>
        <taxon>Bacillati</taxon>
        <taxon>Actinomycetota</taxon>
        <taxon>Actinomycetes</taxon>
        <taxon>Micrococcales</taxon>
        <taxon>Microbacteriaceae</taxon>
        <taxon>Microbacterium</taxon>
    </lineage>
</organism>
<comment type="caution">
    <text evidence="2">The sequence shown here is derived from an EMBL/GenBank/DDBJ whole genome shotgun (WGS) entry which is preliminary data.</text>
</comment>
<reference evidence="2 3" key="1">
    <citation type="journal article" date="2019" name="Int. J. Syst. Evol. Microbiol.">
        <title>The Global Catalogue of Microorganisms (GCM) 10K type strain sequencing project: providing services to taxonomists for standard genome sequencing and annotation.</title>
        <authorList>
            <consortium name="The Broad Institute Genomics Platform"/>
            <consortium name="The Broad Institute Genome Sequencing Center for Infectious Disease"/>
            <person name="Wu L."/>
            <person name="Ma J."/>
        </authorList>
    </citation>
    <scope>NUCLEOTIDE SEQUENCE [LARGE SCALE GENOMIC DNA]</scope>
    <source>
        <strain evidence="2 3">JCM 14900</strain>
    </source>
</reference>
<evidence type="ECO:0000259" key="1">
    <source>
        <dbReference type="Pfam" id="PF01551"/>
    </source>
</evidence>
<dbReference type="EMBL" id="BAAAOF010000008">
    <property type="protein sequence ID" value="GAA1937913.1"/>
    <property type="molecule type" value="Genomic_DNA"/>
</dbReference>
<proteinExistence type="predicted"/>
<name>A0ABN2Q0U6_9MICO</name>
<dbReference type="PANTHER" id="PTHR21666">
    <property type="entry name" value="PEPTIDASE-RELATED"/>
    <property type="match status" value="1"/>
</dbReference>
<dbReference type="SUPFAM" id="SSF51261">
    <property type="entry name" value="Duplicated hybrid motif"/>
    <property type="match status" value="1"/>
</dbReference>
<keyword evidence="3" id="KW-1185">Reference proteome</keyword>
<dbReference type="Gene3D" id="2.70.70.10">
    <property type="entry name" value="Glucose Permease (Domain IIA)"/>
    <property type="match status" value="1"/>
</dbReference>
<evidence type="ECO:0000313" key="2">
    <source>
        <dbReference type="EMBL" id="GAA1937913.1"/>
    </source>
</evidence>